<protein>
    <submittedName>
        <fullName evidence="2">Uncharacterized protein</fullName>
    </submittedName>
</protein>
<name>A0A4R4P7K5_9ACTN</name>
<accession>A0A4R4P7K5</accession>
<comment type="caution">
    <text evidence="2">The sequence shown here is derived from an EMBL/GenBank/DDBJ whole genome shotgun (WGS) entry which is preliminary data.</text>
</comment>
<organism evidence="2 3">
    <name type="scientific">Actinomadura bangladeshensis</name>
    <dbReference type="NCBI Taxonomy" id="453573"/>
    <lineage>
        <taxon>Bacteria</taxon>
        <taxon>Bacillati</taxon>
        <taxon>Actinomycetota</taxon>
        <taxon>Actinomycetes</taxon>
        <taxon>Streptosporangiales</taxon>
        <taxon>Thermomonosporaceae</taxon>
        <taxon>Actinomadura</taxon>
    </lineage>
</organism>
<feature type="region of interest" description="Disordered" evidence="1">
    <location>
        <begin position="18"/>
        <end position="38"/>
    </location>
</feature>
<gene>
    <name evidence="2" type="ORF">E1284_06405</name>
</gene>
<evidence type="ECO:0000313" key="2">
    <source>
        <dbReference type="EMBL" id="TDC18498.1"/>
    </source>
</evidence>
<sequence>MTAYLRVPRHPDQLDELTFTEDGLDDPSPVKTSATDDLDRMSFTVQDVPGLRGVENLVDTALAKTRYEGGYVTRITVTRKASAPEITVAVSSPRANAMVAFAADGRFTKVNRV</sequence>
<dbReference type="AlphaFoldDB" id="A0A4R4P7K5"/>
<keyword evidence="3" id="KW-1185">Reference proteome</keyword>
<evidence type="ECO:0000256" key="1">
    <source>
        <dbReference type="SAM" id="MobiDB-lite"/>
    </source>
</evidence>
<dbReference type="RefSeq" id="WP_131938051.1">
    <property type="nucleotide sequence ID" value="NZ_BAAAMX010000003.1"/>
</dbReference>
<dbReference type="Proteomes" id="UP000295431">
    <property type="component" value="Unassembled WGS sequence"/>
</dbReference>
<proteinExistence type="predicted"/>
<evidence type="ECO:0000313" key="3">
    <source>
        <dbReference type="Proteomes" id="UP000295431"/>
    </source>
</evidence>
<reference evidence="2 3" key="1">
    <citation type="submission" date="2019-03" db="EMBL/GenBank/DDBJ databases">
        <title>Draft genome sequences of novel Actinobacteria.</title>
        <authorList>
            <person name="Sahin N."/>
            <person name="Ay H."/>
            <person name="Saygin H."/>
        </authorList>
    </citation>
    <scope>NUCLEOTIDE SEQUENCE [LARGE SCALE GENOMIC DNA]</scope>
    <source>
        <strain evidence="2 3">DSM 45347</strain>
    </source>
</reference>
<dbReference type="EMBL" id="SMJW01000019">
    <property type="protein sequence ID" value="TDC18498.1"/>
    <property type="molecule type" value="Genomic_DNA"/>
</dbReference>
<dbReference type="OrthoDB" id="4464491at2"/>